<dbReference type="HAMAP" id="MF_00122">
    <property type="entry name" value="GatC"/>
    <property type="match status" value="1"/>
</dbReference>
<evidence type="ECO:0000256" key="1">
    <source>
        <dbReference type="HAMAP-Rule" id="MF_00122"/>
    </source>
</evidence>
<dbReference type="InterPro" id="IPR036113">
    <property type="entry name" value="Asp/Glu-ADT_sf_sub_c"/>
</dbReference>
<dbReference type="SUPFAM" id="SSF141000">
    <property type="entry name" value="Glu-tRNAGln amidotransferase C subunit"/>
    <property type="match status" value="1"/>
</dbReference>
<dbReference type="GO" id="GO:0070681">
    <property type="term" value="P:glutaminyl-tRNAGln biosynthesis via transamidation"/>
    <property type="evidence" value="ECO:0007669"/>
    <property type="project" value="TreeGrafter"/>
</dbReference>
<comment type="subunit">
    <text evidence="1">Heterotrimer of A, B and C subunits.</text>
</comment>
<sequence>MSDDVVTPEDVRHVAGLARVDLEDDEVERFTEQFADILAYFETLDAVPEVDSEAELTNVMRPDEVRASLETAEALQNAPDHEDDYFKGPNVS</sequence>
<comment type="function">
    <text evidence="1">Allows the formation of correctly charged Asn-tRNA(Asn) or Gln-tRNA(Gln) through the transamidation of misacylated Asp-tRNA(Asn) or Glu-tRNA(Gln) in organisms which lack either or both of asparaginyl-tRNA or glutaminyl-tRNA synthetases. The reaction takes place in the presence of glutamine and ATP through an activated phospho-Asp-tRNA(Asn) or phospho-Glu-tRNA(Gln).</text>
</comment>
<dbReference type="RefSeq" id="WP_342809721.1">
    <property type="nucleotide sequence ID" value="NZ_JAOPJZ010000016.1"/>
</dbReference>
<dbReference type="GO" id="GO:0006450">
    <property type="term" value="P:regulation of translational fidelity"/>
    <property type="evidence" value="ECO:0007669"/>
    <property type="project" value="InterPro"/>
</dbReference>
<dbReference type="Proteomes" id="UP001321047">
    <property type="component" value="Unassembled WGS sequence"/>
</dbReference>
<dbReference type="GO" id="GO:0005524">
    <property type="term" value="F:ATP binding"/>
    <property type="evidence" value="ECO:0007669"/>
    <property type="project" value="UniProtKB-KW"/>
</dbReference>
<gene>
    <name evidence="1 3" type="primary">gatC</name>
    <name evidence="3" type="ORF">OB919_15685</name>
</gene>
<dbReference type="AlphaFoldDB" id="A0AAP2ZBB4"/>
<keyword evidence="1" id="KW-0648">Protein biosynthesis</keyword>
<evidence type="ECO:0000256" key="2">
    <source>
        <dbReference type="SAM" id="MobiDB-lite"/>
    </source>
</evidence>
<comment type="catalytic activity">
    <reaction evidence="1">
        <text>L-aspartyl-tRNA(Asn) + L-glutamine + ATP + H2O = L-asparaginyl-tRNA(Asn) + L-glutamate + ADP + phosphate + 2 H(+)</text>
        <dbReference type="Rhea" id="RHEA:14513"/>
        <dbReference type="Rhea" id="RHEA-COMP:9674"/>
        <dbReference type="Rhea" id="RHEA-COMP:9677"/>
        <dbReference type="ChEBI" id="CHEBI:15377"/>
        <dbReference type="ChEBI" id="CHEBI:15378"/>
        <dbReference type="ChEBI" id="CHEBI:29985"/>
        <dbReference type="ChEBI" id="CHEBI:30616"/>
        <dbReference type="ChEBI" id="CHEBI:43474"/>
        <dbReference type="ChEBI" id="CHEBI:58359"/>
        <dbReference type="ChEBI" id="CHEBI:78515"/>
        <dbReference type="ChEBI" id="CHEBI:78516"/>
        <dbReference type="ChEBI" id="CHEBI:456216"/>
    </reaction>
</comment>
<dbReference type="PANTHER" id="PTHR15004">
    <property type="entry name" value="GLUTAMYL-TRNA(GLN) AMIDOTRANSFERASE SUBUNIT C, MITOCHONDRIAL"/>
    <property type="match status" value="1"/>
</dbReference>
<dbReference type="InterPro" id="IPR003837">
    <property type="entry name" value="GatC"/>
</dbReference>
<dbReference type="Gene3D" id="1.10.20.60">
    <property type="entry name" value="Glu-tRNAGln amidotransferase C subunit, N-terminal domain"/>
    <property type="match status" value="1"/>
</dbReference>
<comment type="caution">
    <text evidence="3">The sequence shown here is derived from an EMBL/GenBank/DDBJ whole genome shotgun (WGS) entry which is preliminary data.</text>
</comment>
<feature type="region of interest" description="Disordered" evidence="2">
    <location>
        <begin position="73"/>
        <end position="92"/>
    </location>
</feature>
<keyword evidence="4" id="KW-1185">Reference proteome</keyword>
<evidence type="ECO:0000313" key="3">
    <source>
        <dbReference type="EMBL" id="MCU4753405.1"/>
    </source>
</evidence>
<reference evidence="3 4" key="1">
    <citation type="submission" date="2022-09" db="EMBL/GenBank/DDBJ databases">
        <title>Enrichment on poylsaccharides allowed isolation of novel metabolic and taxonomic groups of Haloarchaea.</title>
        <authorList>
            <person name="Sorokin D.Y."/>
            <person name="Elcheninov A.G."/>
            <person name="Khizhniak T.V."/>
            <person name="Kolganova T.V."/>
            <person name="Kublanov I.V."/>
        </authorList>
    </citation>
    <scope>NUCLEOTIDE SEQUENCE [LARGE SCALE GENOMIC DNA]</scope>
    <source>
        <strain evidence="3 4">AArc-curdl1</strain>
    </source>
</reference>
<dbReference type="GO" id="GO:0006412">
    <property type="term" value="P:translation"/>
    <property type="evidence" value="ECO:0007669"/>
    <property type="project" value="UniProtKB-UniRule"/>
</dbReference>
<keyword evidence="1" id="KW-0436">Ligase</keyword>
<keyword evidence="1" id="KW-0547">Nucleotide-binding</keyword>
<evidence type="ECO:0000313" key="4">
    <source>
        <dbReference type="Proteomes" id="UP001321047"/>
    </source>
</evidence>
<comment type="catalytic activity">
    <reaction evidence="1">
        <text>L-glutamyl-tRNA(Gln) + L-glutamine + ATP + H2O = L-glutaminyl-tRNA(Gln) + L-glutamate + ADP + phosphate + H(+)</text>
        <dbReference type="Rhea" id="RHEA:17521"/>
        <dbReference type="Rhea" id="RHEA-COMP:9681"/>
        <dbReference type="Rhea" id="RHEA-COMP:9684"/>
        <dbReference type="ChEBI" id="CHEBI:15377"/>
        <dbReference type="ChEBI" id="CHEBI:15378"/>
        <dbReference type="ChEBI" id="CHEBI:29985"/>
        <dbReference type="ChEBI" id="CHEBI:30616"/>
        <dbReference type="ChEBI" id="CHEBI:43474"/>
        <dbReference type="ChEBI" id="CHEBI:58359"/>
        <dbReference type="ChEBI" id="CHEBI:78520"/>
        <dbReference type="ChEBI" id="CHEBI:78521"/>
        <dbReference type="ChEBI" id="CHEBI:456216"/>
    </reaction>
</comment>
<dbReference type="GO" id="GO:0050567">
    <property type="term" value="F:glutaminyl-tRNA synthase (glutamine-hydrolyzing) activity"/>
    <property type="evidence" value="ECO:0007669"/>
    <property type="project" value="UniProtKB-UniRule"/>
</dbReference>
<dbReference type="NCBIfam" id="TIGR00135">
    <property type="entry name" value="gatC"/>
    <property type="match status" value="1"/>
</dbReference>
<name>A0AAP2ZBB4_9EURY</name>
<dbReference type="EMBL" id="JAOPJZ010000016">
    <property type="protein sequence ID" value="MCU4753405.1"/>
    <property type="molecule type" value="Genomic_DNA"/>
</dbReference>
<protein>
    <recommendedName>
        <fullName evidence="1">Aspartyl/glutamyl-tRNA(Asn/Gln) amidotransferase subunit C</fullName>
        <shortName evidence="1">Asp/Glu-ADT subunit C</shortName>
        <ecNumber evidence="1">6.3.5.-</ecNumber>
    </recommendedName>
</protein>
<keyword evidence="1" id="KW-0067">ATP-binding</keyword>
<dbReference type="PANTHER" id="PTHR15004:SF0">
    <property type="entry name" value="GLUTAMYL-TRNA(GLN) AMIDOTRANSFERASE SUBUNIT C, MITOCHONDRIAL"/>
    <property type="match status" value="1"/>
</dbReference>
<dbReference type="Pfam" id="PF02686">
    <property type="entry name" value="GatC"/>
    <property type="match status" value="1"/>
</dbReference>
<organism evidence="3 4">
    <name type="scientific">Natronosalvus hydrolyticus</name>
    <dbReference type="NCBI Taxonomy" id="2979988"/>
    <lineage>
        <taxon>Archaea</taxon>
        <taxon>Methanobacteriati</taxon>
        <taxon>Methanobacteriota</taxon>
        <taxon>Stenosarchaea group</taxon>
        <taxon>Halobacteria</taxon>
        <taxon>Halobacteriales</taxon>
        <taxon>Natrialbaceae</taxon>
        <taxon>Natronosalvus</taxon>
    </lineage>
</organism>
<dbReference type="EC" id="6.3.5.-" evidence="1"/>
<comment type="similarity">
    <text evidence="1">Belongs to the GatC family.</text>
</comment>
<proteinExistence type="inferred from homology"/>
<accession>A0AAP2ZBB4</accession>